<dbReference type="PATRIC" id="fig|1339327.3.peg.2051"/>
<reference evidence="7 8" key="1">
    <citation type="submission" date="2014-02" db="EMBL/GenBank/DDBJ databases">
        <authorList>
            <person name="Sears C."/>
            <person name="Carroll K."/>
            <person name="Sack B.R."/>
            <person name="Qadri F."/>
            <person name="Myers L.L."/>
            <person name="Chung G.-T."/>
            <person name="Escheverria P."/>
            <person name="Fraser C.M."/>
            <person name="Sadzewicz L."/>
            <person name="Shefchek K.A."/>
            <person name="Tallon L."/>
            <person name="Das S.P."/>
            <person name="Daugherty S."/>
            <person name="Mongodin E.F."/>
        </authorList>
    </citation>
    <scope>NUCLEOTIDE SEQUENCE [LARGE SCALE GENOMIC DNA]</scope>
    <source>
        <strain evidence="7 8">S36L11</strain>
    </source>
</reference>
<dbReference type="EMBL" id="JGDJ01000164">
    <property type="protein sequence ID" value="EXZ29371.1"/>
    <property type="molecule type" value="Genomic_DNA"/>
</dbReference>
<dbReference type="FunFam" id="2.60.40.1120:FF:000003">
    <property type="entry name" value="Outer membrane protein Omp121"/>
    <property type="match status" value="1"/>
</dbReference>
<keyword evidence="3 4" id="KW-0998">Cell outer membrane</keyword>
<name>A0A016ALY2_BACFG</name>
<dbReference type="InterPro" id="IPR008969">
    <property type="entry name" value="CarboxyPept-like_regulatory"/>
</dbReference>
<dbReference type="PROSITE" id="PS52016">
    <property type="entry name" value="TONB_DEPENDENT_REC_3"/>
    <property type="match status" value="1"/>
</dbReference>
<evidence type="ECO:0000313" key="8">
    <source>
        <dbReference type="Proteomes" id="UP000022082"/>
    </source>
</evidence>
<dbReference type="InterPro" id="IPR023996">
    <property type="entry name" value="TonB-dep_OMP_SusC/RagA"/>
</dbReference>
<dbReference type="InterPro" id="IPR023997">
    <property type="entry name" value="TonB-dep_OMP_SusC/RagA_CS"/>
</dbReference>
<dbReference type="InterPro" id="IPR011662">
    <property type="entry name" value="Secretin/TonB_short_N"/>
</dbReference>
<dbReference type="GeneID" id="60366605"/>
<dbReference type="Gene3D" id="2.60.40.1120">
    <property type="entry name" value="Carboxypeptidase-like, regulatory domain"/>
    <property type="match status" value="1"/>
</dbReference>
<protein>
    <submittedName>
        <fullName evidence="7">TonB-linked outer membrane, SusC/RagA family protein</fullName>
    </submittedName>
</protein>
<accession>A0A016ALY2</accession>
<keyword evidence="4 5" id="KW-0812">Transmembrane</keyword>
<dbReference type="Gene3D" id="3.55.50.30">
    <property type="match status" value="1"/>
</dbReference>
<sequence length="1131" mass="126213">MKNNTLSGSYYPKNPQIKHFFRIMRITLFLLMACVFSLYAGNSYSQNTRVSFAMDNVGLNKVLEEIESQTDYLFIYNSQINVNKLVTIKANKQTVSKVLDQILQNTGIEYKLEGSHIILEKKVEEVHNSSSAVQQQQTKKITGKVVDKTGEAIIGANVKIQGTDKGTITDLDGNFILEVAPKDVLVISYIGYLDTKVPIAGQKQIHVVLSEDNKMLDEVVVIGYGTTSTRKMASAVTAVKGEKLQDLPFNSVAASLAGRATGVIVQSSGGEPGSAPSISIRGGGAPVYVIDGVISDAWDFNTLNPNDIESLSILKDAASLAVYGSRAANGIVMVKTKQGGKGKTAVNYTFNAEFSQPTKLLKKTRGYDYAYNQMLAGINDGLDEADLPFNQEVLDIIKNQSDPYTSGHADTDWLGEGLKTVAPQYKHTVSLSGSGNKVNYYISLGMLNQGSIYTSNALNYDRYTVRSNVNTTFDKIGLKVSLNLNGAYEKKEYPSFSAAKIWEDLYNQSPLNPAYNKDGTYAAVTDHPLAEMDKRSGYNRNYGKFINTQVAADWTLPWLKELTLGAMFNYRLNDSHVKKFSTKAPQYYADGAVYPIGKPTLNEEGYWGESYNFEVSAAYVKTFAEKHTIDAKFVYNVAENTGWNFNAYRGEYLSTVVDQLFAGAADTQQNGGNSDEGGRMGLVGRLKYDFMNRYIVEGSFRYDGSDNFTPGHRWGFFPSGAVAWAISEEPFFKEWDQHVFDLLKLRASYGQTGTENGVNRFGYLSTYSLDEKKIVIGGKLQSGFSEGALVSPELLSWYQVNSFNLGLDMAFFNNRLKGTFDYFYYVTKGGLMSPGDRYTTPLGKPLPQIKSNSEQRREGVELTMRWSDTTPRKFTYEVGFNMTYFNSLWKVKADEALSDLMNPYKRQTHQTDYYGLGYIDTGLYQNKEDILNSPRRLGSTQTKLGDIGYTDVNGDGKIDGEDQVRIGKPTMPHFTYAFDFSLGYEGFTLSGLLYGTGERYMTFGNRYQSGEGKYLYYENQLNYWRPDNTGADFPRISISSGVNGNNNKAGSTFWMRNASYLRLKDLQLSYDFKYKYLKKCDWLQTCRVNLSGSNLFTISGVSKFFDPETSSTSGDGYPVQRVYSIGVTIGF</sequence>
<dbReference type="Proteomes" id="UP000022082">
    <property type="component" value="Unassembled WGS sequence"/>
</dbReference>
<dbReference type="Gene3D" id="2.170.130.10">
    <property type="entry name" value="TonB-dependent receptor, plug domain"/>
    <property type="match status" value="1"/>
</dbReference>
<evidence type="ECO:0000259" key="6">
    <source>
        <dbReference type="SMART" id="SM00965"/>
    </source>
</evidence>
<dbReference type="NCBIfam" id="TIGR04057">
    <property type="entry name" value="SusC_RagA_signa"/>
    <property type="match status" value="1"/>
</dbReference>
<dbReference type="SUPFAM" id="SSF49464">
    <property type="entry name" value="Carboxypeptidase regulatory domain-like"/>
    <property type="match status" value="1"/>
</dbReference>
<dbReference type="NCBIfam" id="TIGR04056">
    <property type="entry name" value="OMP_RagA_SusC"/>
    <property type="match status" value="1"/>
</dbReference>
<gene>
    <name evidence="7" type="ORF">M136_1406</name>
</gene>
<keyword evidence="5" id="KW-1133">Transmembrane helix</keyword>
<dbReference type="SUPFAM" id="SSF56935">
    <property type="entry name" value="Porins"/>
    <property type="match status" value="1"/>
</dbReference>
<dbReference type="RefSeq" id="WP_010992467.1">
    <property type="nucleotide sequence ID" value="NZ_JGDJ01000164.1"/>
</dbReference>
<evidence type="ECO:0000256" key="3">
    <source>
        <dbReference type="ARBA" id="ARBA00023237"/>
    </source>
</evidence>
<keyword evidence="4" id="KW-1134">Transmembrane beta strand</keyword>
<organism evidence="7 8">
    <name type="scientific">Bacteroides fragilis str. S36L11</name>
    <dbReference type="NCBI Taxonomy" id="1339327"/>
    <lineage>
        <taxon>Bacteria</taxon>
        <taxon>Pseudomonadati</taxon>
        <taxon>Bacteroidota</taxon>
        <taxon>Bacteroidia</taxon>
        <taxon>Bacteroidales</taxon>
        <taxon>Bacteroidaceae</taxon>
        <taxon>Bacteroides</taxon>
    </lineage>
</organism>
<dbReference type="Pfam" id="PF07660">
    <property type="entry name" value="STN"/>
    <property type="match status" value="1"/>
</dbReference>
<comment type="caution">
    <text evidence="7">The sequence shown here is derived from an EMBL/GenBank/DDBJ whole genome shotgun (WGS) entry which is preliminary data.</text>
</comment>
<evidence type="ECO:0000313" key="7">
    <source>
        <dbReference type="EMBL" id="EXZ29371.1"/>
    </source>
</evidence>
<evidence type="ECO:0000256" key="4">
    <source>
        <dbReference type="PROSITE-ProRule" id="PRU01360"/>
    </source>
</evidence>
<dbReference type="SMART" id="SM00965">
    <property type="entry name" value="STN"/>
    <property type="match status" value="1"/>
</dbReference>
<dbReference type="InterPro" id="IPR037066">
    <property type="entry name" value="Plug_dom_sf"/>
</dbReference>
<feature type="domain" description="Secretin/TonB short N-terminal" evidence="6">
    <location>
        <begin position="72"/>
        <end position="122"/>
    </location>
</feature>
<keyword evidence="1 4" id="KW-0813">Transport</keyword>
<dbReference type="Pfam" id="PF07715">
    <property type="entry name" value="Plug"/>
    <property type="match status" value="1"/>
</dbReference>
<dbReference type="AlphaFoldDB" id="A0A016ALY2"/>
<dbReference type="InterPro" id="IPR012910">
    <property type="entry name" value="Plug_dom"/>
</dbReference>
<evidence type="ECO:0000256" key="2">
    <source>
        <dbReference type="ARBA" id="ARBA00023136"/>
    </source>
</evidence>
<dbReference type="InterPro" id="IPR039426">
    <property type="entry name" value="TonB-dep_rcpt-like"/>
</dbReference>
<proteinExistence type="inferred from homology"/>
<evidence type="ECO:0000256" key="5">
    <source>
        <dbReference type="SAM" id="Phobius"/>
    </source>
</evidence>
<feature type="transmembrane region" description="Helical" evidence="5">
    <location>
        <begin position="20"/>
        <end position="40"/>
    </location>
</feature>
<keyword evidence="2 4" id="KW-0472">Membrane</keyword>
<evidence type="ECO:0000256" key="1">
    <source>
        <dbReference type="ARBA" id="ARBA00022448"/>
    </source>
</evidence>
<dbReference type="GO" id="GO:0009279">
    <property type="term" value="C:cell outer membrane"/>
    <property type="evidence" value="ECO:0007669"/>
    <property type="project" value="UniProtKB-SubCell"/>
</dbReference>
<dbReference type="Pfam" id="PF13715">
    <property type="entry name" value="CarbopepD_reg_2"/>
    <property type="match status" value="1"/>
</dbReference>
<comment type="similarity">
    <text evidence="4">Belongs to the TonB-dependent receptor family.</text>
</comment>
<comment type="subcellular location">
    <subcellularLocation>
        <location evidence="4">Cell outer membrane</location>
        <topology evidence="4">Multi-pass membrane protein</topology>
    </subcellularLocation>
</comment>